<dbReference type="InterPro" id="IPR055130">
    <property type="entry name" value="PreP_C"/>
</dbReference>
<reference evidence="13" key="1">
    <citation type="journal article" date="2013" name="Genome Biol.">
        <title>Draft genome of the mountain pine beetle, Dendroctonus ponderosae Hopkins, a major forest pest.</title>
        <authorList>
            <person name="Keeling C.I."/>
            <person name="Yuen M.M."/>
            <person name="Liao N.Y."/>
            <person name="Docking T.R."/>
            <person name="Chan S.K."/>
            <person name="Taylor G.A."/>
            <person name="Palmquist D.L."/>
            <person name="Jackman S.D."/>
            <person name="Nguyen A."/>
            <person name="Li M."/>
            <person name="Henderson H."/>
            <person name="Janes J.K."/>
            <person name="Zhao Y."/>
            <person name="Pandoh P."/>
            <person name="Moore R."/>
            <person name="Sperling F.A."/>
            <person name="Huber D.P."/>
            <person name="Birol I."/>
            <person name="Jones S.J."/>
            <person name="Bohlmann J."/>
        </authorList>
    </citation>
    <scope>NUCLEOTIDE SEQUENCE</scope>
</reference>
<comment type="cofactor">
    <cofactor evidence="1">
        <name>Zn(2+)</name>
        <dbReference type="ChEBI" id="CHEBI:29105"/>
    </cofactor>
</comment>
<dbReference type="EMBL" id="KB741247">
    <property type="protein sequence ID" value="ENN72062.1"/>
    <property type="molecule type" value="Genomic_DNA"/>
</dbReference>
<proteinExistence type="inferred from homology"/>
<dbReference type="PANTHER" id="PTHR43016">
    <property type="entry name" value="PRESEQUENCE PROTEASE"/>
    <property type="match status" value="1"/>
</dbReference>
<dbReference type="InterPro" id="IPR007863">
    <property type="entry name" value="Peptidase_M16_C"/>
</dbReference>
<evidence type="ECO:0000256" key="6">
    <source>
        <dbReference type="ARBA" id="ARBA00022723"/>
    </source>
</evidence>
<dbReference type="FunFam" id="3.30.830.10:FF:000011">
    <property type="entry name" value="Presequence protease, mitochondrial"/>
    <property type="match status" value="1"/>
</dbReference>
<dbReference type="Pfam" id="PF13679">
    <property type="entry name" value="Methyltransf_32"/>
    <property type="match status" value="1"/>
</dbReference>
<feature type="domain" description="Peptidase M16C associated" evidence="12">
    <location>
        <begin position="505"/>
        <end position="752"/>
    </location>
</feature>
<dbReference type="CDD" id="cd02440">
    <property type="entry name" value="AdoMet_MTases"/>
    <property type="match status" value="1"/>
</dbReference>
<evidence type="ECO:0000256" key="4">
    <source>
        <dbReference type="ARBA" id="ARBA00020167"/>
    </source>
</evidence>
<keyword evidence="8" id="KW-0862">Zinc</keyword>
<keyword evidence="6" id="KW-0479">Metal-binding</keyword>
<dbReference type="SMART" id="SM01264">
    <property type="entry name" value="M16C_associated"/>
    <property type="match status" value="1"/>
</dbReference>
<dbReference type="InterPro" id="IPR029063">
    <property type="entry name" value="SAM-dependent_MTases_sf"/>
</dbReference>
<evidence type="ECO:0000256" key="1">
    <source>
        <dbReference type="ARBA" id="ARBA00001947"/>
    </source>
</evidence>
<evidence type="ECO:0000256" key="8">
    <source>
        <dbReference type="ARBA" id="ARBA00022833"/>
    </source>
</evidence>
<evidence type="ECO:0000256" key="9">
    <source>
        <dbReference type="ARBA" id="ARBA00022946"/>
    </source>
</evidence>
<evidence type="ECO:0000256" key="7">
    <source>
        <dbReference type="ARBA" id="ARBA00022801"/>
    </source>
</evidence>
<organism evidence="13">
    <name type="scientific">Dendroctonus ponderosae</name>
    <name type="common">Mountain pine beetle</name>
    <dbReference type="NCBI Taxonomy" id="77166"/>
    <lineage>
        <taxon>Eukaryota</taxon>
        <taxon>Metazoa</taxon>
        <taxon>Ecdysozoa</taxon>
        <taxon>Arthropoda</taxon>
        <taxon>Hexapoda</taxon>
        <taxon>Insecta</taxon>
        <taxon>Pterygota</taxon>
        <taxon>Neoptera</taxon>
        <taxon>Endopterygota</taxon>
        <taxon>Coleoptera</taxon>
        <taxon>Polyphaga</taxon>
        <taxon>Cucujiformia</taxon>
        <taxon>Curculionidae</taxon>
        <taxon>Scolytinae</taxon>
        <taxon>Dendroctonus</taxon>
    </lineage>
</organism>
<protein>
    <recommendedName>
        <fullName evidence="4">Presequence protease, mitochondrial</fullName>
    </recommendedName>
</protein>
<dbReference type="Pfam" id="PF05193">
    <property type="entry name" value="Peptidase_M16_C"/>
    <property type="match status" value="1"/>
</dbReference>
<evidence type="ECO:0000256" key="10">
    <source>
        <dbReference type="ARBA" id="ARBA00023049"/>
    </source>
</evidence>
<evidence type="ECO:0000256" key="11">
    <source>
        <dbReference type="ARBA" id="ARBA00023128"/>
    </source>
</evidence>
<dbReference type="InterPro" id="IPR025714">
    <property type="entry name" value="Methyltranfer_dom"/>
</dbReference>
<dbReference type="Gene3D" id="3.40.50.150">
    <property type="entry name" value="Vaccinia Virus protein VP39"/>
    <property type="match status" value="1"/>
</dbReference>
<dbReference type="GO" id="GO:0005759">
    <property type="term" value="C:mitochondrial matrix"/>
    <property type="evidence" value="ECO:0007669"/>
    <property type="project" value="TreeGrafter"/>
</dbReference>
<evidence type="ECO:0000313" key="13">
    <source>
        <dbReference type="EMBL" id="ENN72062.1"/>
    </source>
</evidence>
<keyword evidence="10" id="KW-0482">Metalloprotease</keyword>
<dbReference type="InterPro" id="IPR011249">
    <property type="entry name" value="Metalloenz_LuxS/M16"/>
</dbReference>
<name>N6U0K3_DENPD</name>
<dbReference type="GO" id="GO:0004222">
    <property type="term" value="F:metalloendopeptidase activity"/>
    <property type="evidence" value="ECO:0007669"/>
    <property type="project" value="TreeGrafter"/>
</dbReference>
<dbReference type="GO" id="GO:0016485">
    <property type="term" value="P:protein processing"/>
    <property type="evidence" value="ECO:0007669"/>
    <property type="project" value="TreeGrafter"/>
</dbReference>
<sequence length="1471" mass="167398">MWRRNAVMKRLTPLANSVARRLAQVAKTKLPDSHSDIHSLVPNENIHGFIVKTIKEIPEFQIRAIYLMHEKTKAEYLHLHRDDNNNLFSVNFRTTPKDSTGAPHILEHTVLCGSKMFPVRDPFFKMLNRSLATFMNAMTGSDYTLYPFSTLNYSDYRNLQRIYLDAVFNPIISKPDFMQEGWRLENRDAKDPKSELMIKGVVYNEMKGVFSENENIFCQKLQNLILPDHTYGIVSGGDPMVIPNLTWNGLRQFHKEHYHPSNCRCFSYGNFPLLPSLEYINEKYFSQYAYSQPTNTVVPRQKRWSEPKREHISCRFDPMGEPFEKQNSIAISLLVSDCTDVYETFLMQFLTELLVKGPNSAFYKSLIEPNFSSGFTPSTGLDAQSRDTVFTVSLKGIRTDDFARVEDVFNATIDEVIAKGFSPELVESVLHSYELSLKHESKNFGLNLLFGLSAIWNHSSEILAALEVNALMEKLRAAMKNNPKYLQDTVQKCFKDNKHKLILTMSPDKEFDSKLSNEESELIRHKTKNLGEKDKEAIFAKGLELQKLQETPQNTDILPTLLMNDINSSIEKVNKVNVSISHVSTQINKVNSNGLVYFKSMLNTSDLSQEQQMLLPLFCYIINKMGTDKLNYKEFDSLVNRRTAGLKFNVHIADSLYHLHTYEPAVLLSSYSLEKNVDSMWDLWVQLFNITKLEDVERFKMLSQLYMANLTHGIADSGHIYAMQTAASLVSGSAYQVELLSGLQHISYMKRLIHTSNYQAMLAEILDIGKLLFDKKKMRVALNISEDCQSNILRSYENFINGLPDSDKIPGQEETQENSYVVGKIWSPSDSVNCQHHILNIPVNYCSKAVLTTPYTKTDHAALKVLAKWLSAKYLHPELREKRGAYGAGARITLDGVLSFFSYRDPKTADTLDVFDGSYDWIKSNLKDLKPQDLVEAKLGVFQSVDAPVPPSLKGCDDFLKRLTPDALQRHRAEIMAVEKSNLEAAAETYLGDSNALNSGKVILGPKNEACDLSPQMSAGRCTEDEYLEEAFEFLRKYQWMFNFKNTEILTRNVLANFPSEWKDYFTQLTTDELHHLVTGALKKPAPPDLQAFISDLNALNPHLQQQNRTQERLLAQNAGISRKKSHEIALLAPVIDEICRKTDCDLIVDVGCGIGHLSQLLHSKYGYAVLGLEASRKLVETAQSNQAKRHPQSIGEVVFEELFVDASSAPQLNHLIVRHFNGRTKACLTGLHACADLSVEVQRLFMHLSIAEALVMMPCCYHRMLLAKEDAGRQWFGNFPVSQKGKVLWQKHGGSGFLRQSFLRLACQQTREAFIRMSEEEHRKHGQRCLQRAVLQLAAELENCTVRRVKRKSGKSDAPDIDGGFQEYLNNLSGTHELVLPNPETRIRITDARFLSRMHEKWTAHKTDCRQVEVLMGLQGAIQALCENVILLDRVAFLKEKGFHCYNRKITNDALSPRCWALISEKNTEK</sequence>
<dbReference type="OMA" id="FPFQVHY"/>
<dbReference type="SUPFAM" id="SSF53335">
    <property type="entry name" value="S-adenosyl-L-methionine-dependent methyltransferases"/>
    <property type="match status" value="1"/>
</dbReference>
<dbReference type="OrthoDB" id="5875367at2759"/>
<comment type="similarity">
    <text evidence="3">Belongs to the peptidase M16 family. PreP subfamily.</text>
</comment>
<dbReference type="HOGENOM" id="CLU_250200_0_0_1"/>
<dbReference type="Pfam" id="PF22516">
    <property type="entry name" value="PreP_C"/>
    <property type="match status" value="1"/>
</dbReference>
<dbReference type="PANTHER" id="PTHR43016:SF13">
    <property type="entry name" value="PRESEQUENCE PROTEASE, MITOCHONDRIAL"/>
    <property type="match status" value="1"/>
</dbReference>
<evidence type="ECO:0000259" key="12">
    <source>
        <dbReference type="SMART" id="SM01264"/>
    </source>
</evidence>
<keyword evidence="5" id="KW-0645">Protease</keyword>
<dbReference type="SUPFAM" id="SSF63411">
    <property type="entry name" value="LuxS/MPP-like metallohydrolase"/>
    <property type="match status" value="4"/>
</dbReference>
<dbReference type="InterPro" id="IPR013578">
    <property type="entry name" value="Peptidase_M16C_assoc"/>
</dbReference>
<evidence type="ECO:0000256" key="3">
    <source>
        <dbReference type="ARBA" id="ARBA00007575"/>
    </source>
</evidence>
<dbReference type="FunFam" id="3.30.830.10:FF:000009">
    <property type="entry name" value="Presequence protease, mitochondrial"/>
    <property type="match status" value="1"/>
</dbReference>
<comment type="subcellular location">
    <subcellularLocation>
        <location evidence="2">Mitochondrion</location>
    </subcellularLocation>
</comment>
<evidence type="ECO:0000256" key="2">
    <source>
        <dbReference type="ARBA" id="ARBA00004173"/>
    </source>
</evidence>
<accession>N6U0K3</accession>
<keyword evidence="7" id="KW-0378">Hydrolase</keyword>
<dbReference type="Gene3D" id="3.30.830.10">
    <property type="entry name" value="Metalloenzyme, LuxS/M16 peptidase-like"/>
    <property type="match status" value="4"/>
</dbReference>
<dbReference type="Pfam" id="PF08367">
    <property type="entry name" value="M16C_assoc"/>
    <property type="match status" value="1"/>
</dbReference>
<keyword evidence="11" id="KW-0496">Mitochondrion</keyword>
<evidence type="ECO:0000256" key="5">
    <source>
        <dbReference type="ARBA" id="ARBA00022670"/>
    </source>
</evidence>
<dbReference type="GO" id="GO:0046872">
    <property type="term" value="F:metal ion binding"/>
    <property type="evidence" value="ECO:0007669"/>
    <property type="project" value="UniProtKB-KW"/>
</dbReference>
<keyword evidence="9" id="KW-0809">Transit peptide</keyword>
<gene>
    <name evidence="13" type="ORF">YQE_11350</name>
</gene>
<dbReference type="FunFam" id="3.30.830.10:FF:000013">
    <property type="entry name" value="Mitochondrial presequence protease"/>
    <property type="match status" value="1"/>
</dbReference>